<dbReference type="STRING" id="1758178.GCA_001550095_00695"/>
<keyword evidence="6 8" id="KW-1133">Transmembrane helix</keyword>
<evidence type="ECO:0000256" key="2">
    <source>
        <dbReference type="ARBA" id="ARBA00022448"/>
    </source>
</evidence>
<keyword evidence="5 8" id="KW-0812">Transmembrane</keyword>
<evidence type="ECO:0000256" key="4">
    <source>
        <dbReference type="ARBA" id="ARBA00022519"/>
    </source>
</evidence>
<evidence type="ECO:0000256" key="7">
    <source>
        <dbReference type="ARBA" id="ARBA00023136"/>
    </source>
</evidence>
<sequence length="335" mass="35237">MTETAARKATGPAWPRLGLTQETIVFFIAIAFFAVFAVTLPGFMASDNLLSLLQNVSVLGILGVAMGIVVIGRGIDLAMVATMAMSTAWTISLMNAGTDAVSAVLLGLGFAAVIGIVMGILIAYVEIPAIFATLAMSTVIYGFGRLALVDLDVIYVPEDADWLRAISGSVSGVPLPVIWFGLVALLAYAFLRFTRRGRYIYAMGDNYEAARITGIPVRPMTVLQYLLSSVIAFGAGIITASLLATVNIRVAQSTMVYDVILVVVLGGIGLSGGKGGVRNVIVGTVLIGILLNGMTIMDLSFTLQNLVKGAVLLVAIIVDSFVNPRDEQTAQQGDI</sequence>
<dbReference type="PANTHER" id="PTHR32196:SF21">
    <property type="entry name" value="ABC TRANSPORTER PERMEASE PROTEIN YPHD-RELATED"/>
    <property type="match status" value="1"/>
</dbReference>
<dbReference type="AlphaFoldDB" id="A0A291GAR3"/>
<dbReference type="RefSeq" id="WP_066705301.1">
    <property type="nucleotide sequence ID" value="NZ_CP022196.1"/>
</dbReference>
<dbReference type="Pfam" id="PF02653">
    <property type="entry name" value="BPD_transp_2"/>
    <property type="match status" value="1"/>
</dbReference>
<evidence type="ECO:0000256" key="5">
    <source>
        <dbReference type="ARBA" id="ARBA00022692"/>
    </source>
</evidence>
<dbReference type="GO" id="GO:0022857">
    <property type="term" value="F:transmembrane transporter activity"/>
    <property type="evidence" value="ECO:0007669"/>
    <property type="project" value="InterPro"/>
</dbReference>
<accession>A0A291GAR3</accession>
<proteinExistence type="predicted"/>
<organism evidence="9 10">
    <name type="scientific">Celeribacter ethanolicus</name>
    <dbReference type="NCBI Taxonomy" id="1758178"/>
    <lineage>
        <taxon>Bacteria</taxon>
        <taxon>Pseudomonadati</taxon>
        <taxon>Pseudomonadota</taxon>
        <taxon>Alphaproteobacteria</taxon>
        <taxon>Rhodobacterales</taxon>
        <taxon>Roseobacteraceae</taxon>
        <taxon>Celeribacter</taxon>
    </lineage>
</organism>
<dbReference type="EMBL" id="CP022196">
    <property type="protein sequence ID" value="ATG47142.1"/>
    <property type="molecule type" value="Genomic_DNA"/>
</dbReference>
<dbReference type="CDD" id="cd06579">
    <property type="entry name" value="TM_PBP1_transp_AraH_like"/>
    <property type="match status" value="1"/>
</dbReference>
<evidence type="ECO:0000256" key="8">
    <source>
        <dbReference type="SAM" id="Phobius"/>
    </source>
</evidence>
<feature type="transmembrane region" description="Helical" evidence="8">
    <location>
        <begin position="100"/>
        <end position="122"/>
    </location>
</feature>
<keyword evidence="7 8" id="KW-0472">Membrane</keyword>
<evidence type="ECO:0000256" key="6">
    <source>
        <dbReference type="ARBA" id="ARBA00022989"/>
    </source>
</evidence>
<keyword evidence="3" id="KW-1003">Cell membrane</keyword>
<evidence type="ECO:0000256" key="3">
    <source>
        <dbReference type="ARBA" id="ARBA00022475"/>
    </source>
</evidence>
<dbReference type="PANTHER" id="PTHR32196">
    <property type="entry name" value="ABC TRANSPORTER PERMEASE PROTEIN YPHD-RELATED-RELATED"/>
    <property type="match status" value="1"/>
</dbReference>
<keyword evidence="2" id="KW-0813">Transport</keyword>
<feature type="transmembrane region" description="Helical" evidence="8">
    <location>
        <begin position="168"/>
        <end position="191"/>
    </location>
</feature>
<protein>
    <submittedName>
        <fullName evidence="9">ABC transporter permease</fullName>
    </submittedName>
</protein>
<evidence type="ECO:0000313" key="9">
    <source>
        <dbReference type="EMBL" id="ATG47142.1"/>
    </source>
</evidence>
<keyword evidence="4" id="KW-0997">Cell inner membrane</keyword>
<feature type="transmembrane region" description="Helical" evidence="8">
    <location>
        <begin position="49"/>
        <end position="70"/>
    </location>
</feature>
<evidence type="ECO:0000256" key="1">
    <source>
        <dbReference type="ARBA" id="ARBA00004651"/>
    </source>
</evidence>
<dbReference type="OrthoDB" id="7723490at2"/>
<feature type="transmembrane region" description="Helical" evidence="8">
    <location>
        <begin position="280"/>
        <end position="297"/>
    </location>
</feature>
<reference evidence="9 10" key="1">
    <citation type="submission" date="2017-06" db="EMBL/GenBank/DDBJ databases">
        <title>Celeribacter sp. TSPH2 complete genome sequence.</title>
        <authorList>
            <person name="Woo J.-H."/>
            <person name="Kim H.-S."/>
        </authorList>
    </citation>
    <scope>NUCLEOTIDE SEQUENCE [LARGE SCALE GENOMIC DNA]</scope>
    <source>
        <strain evidence="9 10">TSPH2</strain>
    </source>
</reference>
<feature type="transmembrane region" description="Helical" evidence="8">
    <location>
        <begin position="254"/>
        <end position="273"/>
    </location>
</feature>
<evidence type="ECO:0000313" key="10">
    <source>
        <dbReference type="Proteomes" id="UP000217935"/>
    </source>
</evidence>
<dbReference type="GO" id="GO:0005886">
    <property type="term" value="C:plasma membrane"/>
    <property type="evidence" value="ECO:0007669"/>
    <property type="project" value="UniProtKB-SubCell"/>
</dbReference>
<feature type="transmembrane region" description="Helical" evidence="8">
    <location>
        <begin position="129"/>
        <end position="148"/>
    </location>
</feature>
<dbReference type="KEGG" id="ceh:CEW89_05900"/>
<feature type="transmembrane region" description="Helical" evidence="8">
    <location>
        <begin position="24"/>
        <end position="43"/>
    </location>
</feature>
<feature type="transmembrane region" description="Helical" evidence="8">
    <location>
        <begin position="225"/>
        <end position="248"/>
    </location>
</feature>
<dbReference type="InterPro" id="IPR001851">
    <property type="entry name" value="ABC_transp_permease"/>
</dbReference>
<gene>
    <name evidence="9" type="ORF">CEW89_05900</name>
</gene>
<feature type="transmembrane region" description="Helical" evidence="8">
    <location>
        <begin position="77"/>
        <end position="94"/>
    </location>
</feature>
<keyword evidence="10" id="KW-1185">Reference proteome</keyword>
<comment type="subcellular location">
    <subcellularLocation>
        <location evidence="1">Cell membrane</location>
        <topology evidence="1">Multi-pass membrane protein</topology>
    </subcellularLocation>
</comment>
<dbReference type="Proteomes" id="UP000217935">
    <property type="component" value="Chromosome"/>
</dbReference>
<name>A0A291GAR3_9RHOB</name>